<sequence>MYRRKEKLYKYLINTIENNKNNLAKSSTLLNRIRRLFLMPSVSDEVSTGRIFETESTIFVIGAKLPLVNYSGKRIVGLTTDSPLYRLFKGKKNGDEVQYGNDIEHISFF</sequence>
<gene>
    <name evidence="1" type="ORF">EI427_05495</name>
</gene>
<reference evidence="1 2" key="1">
    <citation type="submission" date="2018-12" db="EMBL/GenBank/DDBJ databases">
        <title>Flammeovirga pectinis sp. nov., isolated from the gut of the Korean scallop, Patinopecten yessoensis.</title>
        <authorList>
            <person name="Bae J.-W."/>
            <person name="Jeong Y.-S."/>
            <person name="Kang W."/>
        </authorList>
    </citation>
    <scope>NUCLEOTIDE SEQUENCE [LARGE SCALE GENOMIC DNA]</scope>
    <source>
        <strain evidence="1 2">L12M1</strain>
    </source>
</reference>
<proteinExistence type="predicted"/>
<accession>A0A3S9P0J5</accession>
<dbReference type="RefSeq" id="WP_126612472.1">
    <property type="nucleotide sequence ID" value="NZ_CP034562.1"/>
</dbReference>
<keyword evidence="2" id="KW-1185">Reference proteome</keyword>
<evidence type="ECO:0000313" key="2">
    <source>
        <dbReference type="Proteomes" id="UP000267268"/>
    </source>
</evidence>
<dbReference type="KEGG" id="fll:EI427_05495"/>
<evidence type="ECO:0000313" key="1">
    <source>
        <dbReference type="EMBL" id="AZQ61705.1"/>
    </source>
</evidence>
<protein>
    <submittedName>
        <fullName evidence="1">Uncharacterized protein</fullName>
    </submittedName>
</protein>
<name>A0A3S9P0J5_9BACT</name>
<dbReference type="OrthoDB" id="980734at2"/>
<dbReference type="AlphaFoldDB" id="A0A3S9P0J5"/>
<dbReference type="EMBL" id="CP034562">
    <property type="protein sequence ID" value="AZQ61705.1"/>
    <property type="molecule type" value="Genomic_DNA"/>
</dbReference>
<dbReference type="Proteomes" id="UP000267268">
    <property type="component" value="Chromosome 1"/>
</dbReference>
<organism evidence="1 2">
    <name type="scientific">Flammeovirga pectinis</name>
    <dbReference type="NCBI Taxonomy" id="2494373"/>
    <lineage>
        <taxon>Bacteria</taxon>
        <taxon>Pseudomonadati</taxon>
        <taxon>Bacteroidota</taxon>
        <taxon>Cytophagia</taxon>
        <taxon>Cytophagales</taxon>
        <taxon>Flammeovirgaceae</taxon>
        <taxon>Flammeovirga</taxon>
    </lineage>
</organism>